<evidence type="ECO:0000256" key="4">
    <source>
        <dbReference type="ARBA" id="ARBA00022475"/>
    </source>
</evidence>
<evidence type="ECO:0000313" key="11">
    <source>
        <dbReference type="Proteomes" id="UP000769766"/>
    </source>
</evidence>
<feature type="coiled-coil region" evidence="6">
    <location>
        <begin position="361"/>
        <end position="388"/>
    </location>
</feature>
<keyword evidence="8" id="KW-1133">Transmembrane helix</keyword>
<keyword evidence="6" id="KW-0175">Coiled coil</keyword>
<keyword evidence="8" id="KW-0812">Transmembrane</keyword>
<keyword evidence="5 8" id="KW-0472">Membrane</keyword>
<dbReference type="EMBL" id="JACPRF010000382">
    <property type="protein sequence ID" value="MBI2877714.1"/>
    <property type="molecule type" value="Genomic_DNA"/>
</dbReference>
<reference evidence="10" key="1">
    <citation type="submission" date="2020-07" db="EMBL/GenBank/DDBJ databases">
        <title>Huge and variable diversity of episymbiotic CPR bacteria and DPANN archaea in groundwater ecosystems.</title>
        <authorList>
            <person name="He C.Y."/>
            <person name="Keren R."/>
            <person name="Whittaker M."/>
            <person name="Farag I.F."/>
            <person name="Doudna J."/>
            <person name="Cate J.H.D."/>
            <person name="Banfield J.F."/>
        </authorList>
    </citation>
    <scope>NUCLEOTIDE SEQUENCE</scope>
    <source>
        <strain evidence="10">NC_groundwater_672_Ag_B-0.1um_62_36</strain>
    </source>
</reference>
<evidence type="ECO:0000259" key="9">
    <source>
        <dbReference type="SMART" id="SM00244"/>
    </source>
</evidence>
<comment type="similarity">
    <text evidence="3">Belongs to the band 7/mec-2 family. Flotillin subfamily.</text>
</comment>
<feature type="coiled-coil region" evidence="6">
    <location>
        <begin position="241"/>
        <end position="283"/>
    </location>
</feature>
<feature type="transmembrane region" description="Helical" evidence="8">
    <location>
        <begin position="7"/>
        <end position="26"/>
    </location>
</feature>
<evidence type="ECO:0000256" key="3">
    <source>
        <dbReference type="ARBA" id="ARBA00007161"/>
    </source>
</evidence>
<feature type="coiled-coil region" evidence="6">
    <location>
        <begin position="432"/>
        <end position="470"/>
    </location>
</feature>
<evidence type="ECO:0000256" key="2">
    <source>
        <dbReference type="ARBA" id="ARBA00004236"/>
    </source>
</evidence>
<dbReference type="AlphaFoldDB" id="A0A932CR20"/>
<evidence type="ECO:0000256" key="8">
    <source>
        <dbReference type="SAM" id="Phobius"/>
    </source>
</evidence>
<evidence type="ECO:0000256" key="1">
    <source>
        <dbReference type="ARBA" id="ARBA00004167"/>
    </source>
</evidence>
<sequence>MTKAMGWFLFCLGLIMGPWFLPWLLPEVGASMGVSARLLISGTGILFLISGTIVTVITKLYVRTKANEAFVRTGKGGAAVILDGGTLVIPVLHEVVRVPLETMRLDVDRTGADALITEDKLRADLKAEFYIRVQPNEDDVLNAARSLGEKTFDLRSIEELVKDKLISTLRAVAATRTLDELNAKREEFAAEVKRAVEADLRHNGLTLETVTISKLDQTDPKLLNPNNVFDAQGLRRIAEITQSALVERNQIEREAERARTEKDVETRQQILELERKRAEAEAAQKAQVTRIQAERESEAKRAQIEQEQVVVAREVEKQRAVEQAKLAAQQQIIQARREQELTEVERTKTVELAQREKLVAIAAAEARQADAERSRFEAEAERSRAEQQVKMVEVTAAAEREGDQKLIAAKKAAEQDRYRKQVDADVVAYTLQKEAEGKKAAAEAEYQAKIRQAEADAESAQRRAEGETALQMVSVNVSRSQVEVEAARVNVERQRVDVEAQSLSNREQYGKAALEFELGKLRIGAWRDTQVAIARALGEFLAKSNFTLFGDPESAQRMIDAYLRGMGLGRTIEGLFAGTNGEAQGLLGQAGKGLVELIQPVAERILGRPITSGEIERILIEQDAPDRGPGQAPKRAEKAEK</sequence>
<evidence type="ECO:0000256" key="6">
    <source>
        <dbReference type="SAM" id="Coils"/>
    </source>
</evidence>
<dbReference type="InterPro" id="IPR036013">
    <property type="entry name" value="Band_7/SPFH_dom_sf"/>
</dbReference>
<feature type="region of interest" description="Disordered" evidence="7">
    <location>
        <begin position="619"/>
        <end position="641"/>
    </location>
</feature>
<feature type="domain" description="Band 7" evidence="9">
    <location>
        <begin position="59"/>
        <end position="236"/>
    </location>
</feature>
<accession>A0A932CR20</accession>
<dbReference type="InterPro" id="IPR027705">
    <property type="entry name" value="Flotillin_fam"/>
</dbReference>
<organism evidence="10 11">
    <name type="scientific">Tectimicrobiota bacterium</name>
    <dbReference type="NCBI Taxonomy" id="2528274"/>
    <lineage>
        <taxon>Bacteria</taxon>
        <taxon>Pseudomonadati</taxon>
        <taxon>Nitrospinota/Tectimicrobiota group</taxon>
        <taxon>Candidatus Tectimicrobiota</taxon>
    </lineage>
</organism>
<dbReference type="SUPFAM" id="SSF117892">
    <property type="entry name" value="Band 7/SPFH domain"/>
    <property type="match status" value="1"/>
</dbReference>
<feature type="coiled-coil region" evidence="6">
    <location>
        <begin position="171"/>
        <end position="198"/>
    </location>
</feature>
<comment type="caution">
    <text evidence="10">The sequence shown here is derived from an EMBL/GenBank/DDBJ whole genome shotgun (WGS) entry which is preliminary data.</text>
</comment>
<dbReference type="CDD" id="cd03399">
    <property type="entry name" value="SPFH_flotillin"/>
    <property type="match status" value="1"/>
</dbReference>
<evidence type="ECO:0000313" key="10">
    <source>
        <dbReference type="EMBL" id="MBI2877714.1"/>
    </source>
</evidence>
<dbReference type="PANTHER" id="PTHR13806">
    <property type="entry name" value="FLOTILLIN-RELATED"/>
    <property type="match status" value="1"/>
</dbReference>
<dbReference type="Proteomes" id="UP000769766">
    <property type="component" value="Unassembled WGS sequence"/>
</dbReference>
<proteinExistence type="inferred from homology"/>
<evidence type="ECO:0000256" key="7">
    <source>
        <dbReference type="SAM" id="MobiDB-lite"/>
    </source>
</evidence>
<feature type="transmembrane region" description="Helical" evidence="8">
    <location>
        <begin position="38"/>
        <end position="62"/>
    </location>
</feature>
<dbReference type="PANTHER" id="PTHR13806:SF31">
    <property type="entry name" value="FLOTILLIN-LIKE PROTEIN 1-RELATED"/>
    <property type="match status" value="1"/>
</dbReference>
<dbReference type="SMART" id="SM00244">
    <property type="entry name" value="PHB"/>
    <property type="match status" value="1"/>
</dbReference>
<protein>
    <recommendedName>
        <fullName evidence="9">Band 7 domain-containing protein</fullName>
    </recommendedName>
</protein>
<dbReference type="GO" id="GO:0005886">
    <property type="term" value="C:plasma membrane"/>
    <property type="evidence" value="ECO:0007669"/>
    <property type="project" value="UniProtKB-SubCell"/>
</dbReference>
<comment type="subcellular location">
    <subcellularLocation>
        <location evidence="2">Cell membrane</location>
    </subcellularLocation>
    <subcellularLocation>
        <location evidence="1">Membrane</location>
        <topology evidence="1">Single-pass membrane protein</topology>
    </subcellularLocation>
</comment>
<keyword evidence="4" id="KW-1003">Cell membrane</keyword>
<dbReference type="Gene3D" id="3.30.479.30">
    <property type="entry name" value="Band 7 domain"/>
    <property type="match status" value="1"/>
</dbReference>
<dbReference type="Pfam" id="PF01145">
    <property type="entry name" value="Band_7"/>
    <property type="match status" value="1"/>
</dbReference>
<name>A0A932CR20_UNCTE</name>
<dbReference type="InterPro" id="IPR001107">
    <property type="entry name" value="Band_7"/>
</dbReference>
<evidence type="ECO:0000256" key="5">
    <source>
        <dbReference type="ARBA" id="ARBA00023136"/>
    </source>
</evidence>
<gene>
    <name evidence="10" type="ORF">HYY20_12615</name>
</gene>